<dbReference type="KEGG" id="slom:PXH66_18375"/>
<evidence type="ECO:0000256" key="1">
    <source>
        <dbReference type="SAM" id="Phobius"/>
    </source>
</evidence>
<evidence type="ECO:0000313" key="3">
    <source>
        <dbReference type="Proteomes" id="UP001218638"/>
    </source>
</evidence>
<dbReference type="GO" id="GO:0043107">
    <property type="term" value="P:type IV pilus-dependent motility"/>
    <property type="evidence" value="ECO:0007669"/>
    <property type="project" value="InterPro"/>
</dbReference>
<dbReference type="InterPro" id="IPR014717">
    <property type="entry name" value="Transl_elong_EF1B/ribsomal_bS6"/>
</dbReference>
<dbReference type="GO" id="GO:0043683">
    <property type="term" value="P:type IV pilus assembly"/>
    <property type="evidence" value="ECO:0007669"/>
    <property type="project" value="InterPro"/>
</dbReference>
<dbReference type="Gene3D" id="3.30.70.60">
    <property type="match status" value="1"/>
</dbReference>
<reference evidence="2" key="1">
    <citation type="submission" date="2023-03" db="EMBL/GenBank/DDBJ databases">
        <title>Lomoglobus Profundus gen. nov., sp. nov., a novel member of the phylum Verrucomicrobia, isolated from deep-marine sediment of South China Sea.</title>
        <authorList>
            <person name="Ahmad T."/>
            <person name="Ishaq S.E."/>
            <person name="Wang F."/>
        </authorList>
    </citation>
    <scope>NUCLEOTIDE SEQUENCE</scope>
    <source>
        <strain evidence="2">LMO-M01</strain>
    </source>
</reference>
<dbReference type="RefSeq" id="WP_330931027.1">
    <property type="nucleotide sequence ID" value="NZ_CP119075.1"/>
</dbReference>
<name>A0AAF0CML5_9BACT</name>
<gene>
    <name evidence="2" type="primary">pilO</name>
    <name evidence="2" type="ORF">PXH66_18375</name>
</gene>
<accession>A0AAF0CML5</accession>
<dbReference type="AlphaFoldDB" id="A0AAF0CML5"/>
<evidence type="ECO:0000313" key="2">
    <source>
        <dbReference type="EMBL" id="WED64308.1"/>
    </source>
</evidence>
<sequence length="181" mass="21023">MFENSINFVRRHTFITGCFVVTFVSLGVAAWMMQTAADYDTELERVTDTGTAILRLVSTRSLLESELEFVKLAVNRTEDNLVVEDNLAENLWYFYSIEGRTKTRLADLRQIDSPRPNEDDLFRRIPYELRVTGTFVQVSEFLRQLEVGPRLMRIKDFTFRREPGSGETISLELMIELLGRK</sequence>
<keyword evidence="3" id="KW-1185">Reference proteome</keyword>
<dbReference type="Pfam" id="PF04350">
    <property type="entry name" value="PilO"/>
    <property type="match status" value="1"/>
</dbReference>
<proteinExistence type="predicted"/>
<organism evidence="2 3">
    <name type="scientific">Synoicihabitans lomoniglobus</name>
    <dbReference type="NCBI Taxonomy" id="2909285"/>
    <lineage>
        <taxon>Bacteria</taxon>
        <taxon>Pseudomonadati</taxon>
        <taxon>Verrucomicrobiota</taxon>
        <taxon>Opitutia</taxon>
        <taxon>Opitutales</taxon>
        <taxon>Opitutaceae</taxon>
        <taxon>Synoicihabitans</taxon>
    </lineage>
</organism>
<feature type="transmembrane region" description="Helical" evidence="1">
    <location>
        <begin position="12"/>
        <end position="33"/>
    </location>
</feature>
<keyword evidence="1" id="KW-1133">Transmembrane helix</keyword>
<dbReference type="EMBL" id="CP119075">
    <property type="protein sequence ID" value="WED64308.1"/>
    <property type="molecule type" value="Genomic_DNA"/>
</dbReference>
<keyword evidence="1" id="KW-0812">Transmembrane</keyword>
<dbReference type="InterPro" id="IPR007445">
    <property type="entry name" value="PilO"/>
</dbReference>
<keyword evidence="1" id="KW-0472">Membrane</keyword>
<protein>
    <submittedName>
        <fullName evidence="2">Type 4a pilus biogenesis protein PilO</fullName>
    </submittedName>
</protein>
<dbReference type="Proteomes" id="UP001218638">
    <property type="component" value="Chromosome"/>
</dbReference>